<dbReference type="OrthoDB" id="4084239at2759"/>
<keyword evidence="3" id="KW-1185">Reference proteome</keyword>
<name>A0A9W4X7Z6_9ASCO</name>
<dbReference type="SMART" id="SM00256">
    <property type="entry name" value="FBOX"/>
    <property type="match status" value="1"/>
</dbReference>
<dbReference type="Proteomes" id="UP001152885">
    <property type="component" value="Unassembled WGS sequence"/>
</dbReference>
<gene>
    <name evidence="2" type="ORF">CANVERA_P0185</name>
</gene>
<evidence type="ECO:0000313" key="2">
    <source>
        <dbReference type="EMBL" id="CAI5755668.1"/>
    </source>
</evidence>
<organism evidence="2 3">
    <name type="scientific">Candida verbasci</name>
    <dbReference type="NCBI Taxonomy" id="1227364"/>
    <lineage>
        <taxon>Eukaryota</taxon>
        <taxon>Fungi</taxon>
        <taxon>Dikarya</taxon>
        <taxon>Ascomycota</taxon>
        <taxon>Saccharomycotina</taxon>
        <taxon>Pichiomycetes</taxon>
        <taxon>Debaryomycetaceae</taxon>
        <taxon>Candida/Lodderomyces clade</taxon>
        <taxon>Candida</taxon>
    </lineage>
</organism>
<proteinExistence type="predicted"/>
<dbReference type="SUPFAM" id="SSF81383">
    <property type="entry name" value="F-box domain"/>
    <property type="match status" value="1"/>
</dbReference>
<evidence type="ECO:0000259" key="1">
    <source>
        <dbReference type="PROSITE" id="PS50181"/>
    </source>
</evidence>
<reference evidence="2" key="1">
    <citation type="submission" date="2022-12" db="EMBL/GenBank/DDBJ databases">
        <authorList>
            <person name="Brejova B."/>
        </authorList>
    </citation>
    <scope>NUCLEOTIDE SEQUENCE</scope>
</reference>
<dbReference type="AlphaFoldDB" id="A0A9W4X7Z6"/>
<dbReference type="PROSITE" id="PS50181">
    <property type="entry name" value="FBOX"/>
    <property type="match status" value="1"/>
</dbReference>
<comment type="caution">
    <text evidence="2">The sequence shown here is derived from an EMBL/GenBank/DDBJ whole genome shotgun (WGS) entry which is preliminary data.</text>
</comment>
<dbReference type="Pfam" id="PF12937">
    <property type="entry name" value="F-box-like"/>
    <property type="match status" value="1"/>
</dbReference>
<sequence>MSDSRLLCNSLFNDEDEDEDEEMLIDEFPNINKFVTNPNLSFNLDQIPVKQYPRLFEKYPKRTTSQPYNSIISKLPPYIISIILEYVSQFDLVNLCLTCSHFYRLSIERLYKRITIIINAELPVKYSNSQDYIIENGLKHMDSSLIFKFENLIKFITTLNLNFDLIQFIKYFIFDKCLFKDEEKLQILQNHFISFFGKYSTGLNFLHISFIDFNQGIVKLTNFLKNANVRNKMFKLLITSWSELFEPFVPSNMTNLFMMLQDQDVVRESINLNAEPYNMFNSLFTLTVSTTKQLGLSILDKIVLNSPRMKLKLKGLTIFHKHKVTPNDMEDLMLESHQLNTDPSDEEIKPMKLDFESINSKIDINYLSHLYLKVDCNEHRDSLCNCFEKFFNDFSEYSRLNNGLPNLKNFEIESYPNLNWLRPHQQMENILVPLGGFIKTLGNLSSLTIDFSTPGFKMFDNNLGLSNYLLNKLNEHLMEAFFLSFFTNDKLPLLTNLKVLQLPDFFTSFVYYKPDFMESLLHTCKCWGCQLVLEKLEDEFFDKDEDIDLQSSYYMLIGYILGKLQADREVCIPIKEKTFLYSSYPIFKGQAHTLHLAFHKDQEEEGEVINKCKCDIINDSYGLDPMNIDTLVTTYIVHQIKPIIKFLSIMFLSLENLMIHGIYYEKDLKTKEFHPIYDSKEYPDELLQLAAERIQNNVTPKGPFGNFRK</sequence>
<protein>
    <recommendedName>
        <fullName evidence="1">F-box domain-containing protein</fullName>
    </recommendedName>
</protein>
<accession>A0A9W4X7Z6</accession>
<feature type="domain" description="F-box" evidence="1">
    <location>
        <begin position="69"/>
        <end position="114"/>
    </location>
</feature>
<dbReference type="InterPro" id="IPR001810">
    <property type="entry name" value="F-box_dom"/>
</dbReference>
<dbReference type="EMBL" id="CANTUO010000001">
    <property type="protein sequence ID" value="CAI5755668.1"/>
    <property type="molecule type" value="Genomic_DNA"/>
</dbReference>
<dbReference type="InterPro" id="IPR036047">
    <property type="entry name" value="F-box-like_dom_sf"/>
</dbReference>
<evidence type="ECO:0000313" key="3">
    <source>
        <dbReference type="Proteomes" id="UP001152885"/>
    </source>
</evidence>